<sequence length="527" mass="59187">MLVGLRQEELSGEQTQVAAGFHASSSPTPLLLAVVKNNSDTSVLVRVGVQGTNRASEYELERNSNLYLCPQFPAGVKPTTGALSLIARVHITVFFKLGPEWRVYQILGNQARTIYSLPEADARRREADDGRRLPPTFDCAKNQMLRCIGKVLREDDPAIYAVICLPQLGTASTELWQVVQATEGERIEVKYVGSMYKLLISRARWVLVWVSLYRRVVEERAYRPGGRGFDDVRTQFYELARGRSHGGDAEDDICTTFRQPDDDRKACILQPDHAARPLGVRQPDDDRRRRILQPDHATRPLGVHQPDDDRRPCILQPDHATQPHPPHQPDGDRPVCILQSDHTARDLSRCTNLTTIGNGAFCNLTTPPDLTHCNLTTIGDYAFSNLTTPPDLSGCRHERASLAKMLQATPPLRTNIVVALYHLPGVFNHPSDELGVWALRAPAPPAPEPEPAPDDKEEVEYVKAPKAKKKPAKKRIIVVQESSSSEEEEIEVRMPRKKKQEQSRPRVPQEPEVDERLLKSYNQLFSM</sequence>
<feature type="region of interest" description="Disordered" evidence="1">
    <location>
        <begin position="271"/>
        <end position="336"/>
    </location>
</feature>
<dbReference type="EMBL" id="JBGBPQ010000032">
    <property type="protein sequence ID" value="KAL1495460.1"/>
    <property type="molecule type" value="Genomic_DNA"/>
</dbReference>
<organism evidence="2 3">
    <name type="scientific">Prymnesium parvum</name>
    <name type="common">Toxic golden alga</name>
    <dbReference type="NCBI Taxonomy" id="97485"/>
    <lineage>
        <taxon>Eukaryota</taxon>
        <taxon>Haptista</taxon>
        <taxon>Haptophyta</taxon>
        <taxon>Prymnesiophyceae</taxon>
        <taxon>Prymnesiales</taxon>
        <taxon>Prymnesiaceae</taxon>
        <taxon>Prymnesium</taxon>
    </lineage>
</organism>
<feature type="compositionally biased region" description="Basic and acidic residues" evidence="1">
    <location>
        <begin position="500"/>
        <end position="518"/>
    </location>
</feature>
<keyword evidence="3" id="KW-1185">Reference proteome</keyword>
<proteinExistence type="predicted"/>
<name>A0AB34I960_PRYPA</name>
<feature type="compositionally biased region" description="Basic and acidic residues" evidence="1">
    <location>
        <begin position="282"/>
        <end position="298"/>
    </location>
</feature>
<evidence type="ECO:0000256" key="1">
    <source>
        <dbReference type="SAM" id="MobiDB-lite"/>
    </source>
</evidence>
<gene>
    <name evidence="2" type="ORF">AB1Y20_016826</name>
</gene>
<dbReference type="AlphaFoldDB" id="A0AB34I960"/>
<reference evidence="2 3" key="1">
    <citation type="journal article" date="2024" name="Science">
        <title>Giant polyketide synthase enzymes in the biosynthesis of giant marine polyether toxins.</title>
        <authorList>
            <person name="Fallon T.R."/>
            <person name="Shende V.V."/>
            <person name="Wierzbicki I.H."/>
            <person name="Pendleton A.L."/>
            <person name="Watervoot N.F."/>
            <person name="Auber R.P."/>
            <person name="Gonzalez D.J."/>
            <person name="Wisecaver J.H."/>
            <person name="Moore B.S."/>
        </authorList>
    </citation>
    <scope>NUCLEOTIDE SEQUENCE [LARGE SCALE GENOMIC DNA]</scope>
    <source>
        <strain evidence="2 3">12B1</strain>
    </source>
</reference>
<accession>A0AB34I960</accession>
<feature type="region of interest" description="Disordered" evidence="1">
    <location>
        <begin position="445"/>
        <end position="527"/>
    </location>
</feature>
<evidence type="ECO:0000313" key="3">
    <source>
        <dbReference type="Proteomes" id="UP001515480"/>
    </source>
</evidence>
<dbReference type="Proteomes" id="UP001515480">
    <property type="component" value="Unassembled WGS sequence"/>
</dbReference>
<feature type="compositionally biased region" description="Basic residues" evidence="1">
    <location>
        <begin position="465"/>
        <end position="476"/>
    </location>
</feature>
<evidence type="ECO:0000313" key="2">
    <source>
        <dbReference type="EMBL" id="KAL1495460.1"/>
    </source>
</evidence>
<comment type="caution">
    <text evidence="2">The sequence shown here is derived from an EMBL/GenBank/DDBJ whole genome shotgun (WGS) entry which is preliminary data.</text>
</comment>
<protein>
    <submittedName>
        <fullName evidence="2">Uncharacterized protein</fullName>
    </submittedName>
</protein>